<proteinExistence type="predicted"/>
<feature type="chain" id="PRO_5045126002" description="Secreted protein" evidence="2">
    <location>
        <begin position="23"/>
        <end position="356"/>
    </location>
</feature>
<dbReference type="EMBL" id="JADKMY010000002">
    <property type="protein sequence ID" value="MBF4553790.1"/>
    <property type="molecule type" value="Genomic_DNA"/>
</dbReference>
<dbReference type="RefSeq" id="WP_194556690.1">
    <property type="nucleotide sequence ID" value="NZ_JADKMY010000002.1"/>
</dbReference>
<dbReference type="PROSITE" id="PS51257">
    <property type="entry name" value="PROKAR_LIPOPROTEIN"/>
    <property type="match status" value="1"/>
</dbReference>
<comment type="caution">
    <text evidence="3">The sequence shown here is derived from an EMBL/GenBank/DDBJ whole genome shotgun (WGS) entry which is preliminary data.</text>
</comment>
<evidence type="ECO:0008006" key="5">
    <source>
        <dbReference type="Google" id="ProtNLM"/>
    </source>
</evidence>
<sequence length="356" mass="37620">MVNQRLRKFQAVVAMVAVTALAACGEEPEQASAPVEAPVEGMKVELLDAGKAPQQPVVWFTDQEEQHVNYSITRGLEQSTEVDEEKAKELAASSSAAESSAAGSSTGSATAGPDAEGSGVAGSSAENSASASESASAEEESNNLPYEEVTMNLPLTTGIKTDGDTRTSTVTVGKPTGDNTERNEDIASAEGFRMTTEQDRYGRPQNRTFSSPEGASDSARASVEEALVQMNNLPLIFPEEPIGEGASWTVSNRVEDGGISFLQTITYTLLQKQNQTVSLSVSAERKPATQFLNGSDLRIMDVSTESSGHISVNLTHAVPERGSISLSTVVTYGKEDSATRVKQKTTSKSSWSPAES</sequence>
<feature type="compositionally biased region" description="Low complexity" evidence="1">
    <location>
        <begin position="91"/>
        <end position="135"/>
    </location>
</feature>
<accession>A0ABR9ZK26</accession>
<feature type="region of interest" description="Disordered" evidence="1">
    <location>
        <begin position="197"/>
        <end position="216"/>
    </location>
</feature>
<name>A0ABR9ZK26_9CORY</name>
<evidence type="ECO:0000313" key="3">
    <source>
        <dbReference type="EMBL" id="MBF4553790.1"/>
    </source>
</evidence>
<gene>
    <name evidence="3" type="ORF">IRY30_06820</name>
</gene>
<reference evidence="3 4" key="1">
    <citation type="submission" date="2020-10" db="EMBL/GenBank/DDBJ databases">
        <title>Novel species in genus Corynebacterium.</title>
        <authorList>
            <person name="Zhang G."/>
        </authorList>
    </citation>
    <scope>NUCLEOTIDE SEQUENCE [LARGE SCALE GENOMIC DNA]</scope>
    <source>
        <strain evidence="3 4">DSM 45110</strain>
    </source>
</reference>
<protein>
    <recommendedName>
        <fullName evidence="5">Secreted protein</fullName>
    </recommendedName>
</protein>
<evidence type="ECO:0000256" key="1">
    <source>
        <dbReference type="SAM" id="MobiDB-lite"/>
    </source>
</evidence>
<feature type="region of interest" description="Disordered" evidence="1">
    <location>
        <begin position="75"/>
        <end position="183"/>
    </location>
</feature>
<dbReference type="Pfam" id="PF19777">
    <property type="entry name" value="DUF6263"/>
    <property type="match status" value="1"/>
</dbReference>
<evidence type="ECO:0000256" key="2">
    <source>
        <dbReference type="SAM" id="SignalP"/>
    </source>
</evidence>
<feature type="region of interest" description="Disordered" evidence="1">
    <location>
        <begin position="337"/>
        <end position="356"/>
    </location>
</feature>
<dbReference type="InterPro" id="IPR046230">
    <property type="entry name" value="DUF6263"/>
</dbReference>
<keyword evidence="2" id="KW-0732">Signal</keyword>
<keyword evidence="4" id="KW-1185">Reference proteome</keyword>
<dbReference type="Proteomes" id="UP000635902">
    <property type="component" value="Unassembled WGS sequence"/>
</dbReference>
<feature type="compositionally biased region" description="Polar residues" evidence="1">
    <location>
        <begin position="344"/>
        <end position="356"/>
    </location>
</feature>
<evidence type="ECO:0000313" key="4">
    <source>
        <dbReference type="Proteomes" id="UP000635902"/>
    </source>
</evidence>
<feature type="signal peptide" evidence="2">
    <location>
        <begin position="1"/>
        <end position="22"/>
    </location>
</feature>
<organism evidence="3 4">
    <name type="scientific">Corynebacterium suicordis DSM 45110</name>
    <dbReference type="NCBI Taxonomy" id="1121369"/>
    <lineage>
        <taxon>Bacteria</taxon>
        <taxon>Bacillati</taxon>
        <taxon>Actinomycetota</taxon>
        <taxon>Actinomycetes</taxon>
        <taxon>Mycobacteriales</taxon>
        <taxon>Corynebacteriaceae</taxon>
        <taxon>Corynebacterium</taxon>
    </lineage>
</organism>